<name>A0ABU1H598_9GAMM</name>
<accession>A0ABU1H598</accession>
<evidence type="ECO:0000313" key="2">
    <source>
        <dbReference type="Proteomes" id="UP001254564"/>
    </source>
</evidence>
<evidence type="ECO:0000313" key="1">
    <source>
        <dbReference type="EMBL" id="MDR5899479.1"/>
    </source>
</evidence>
<sequence>MEAELMGEASTSNRGIAPAQAQPFKLLLQLHTPLVLPRIVPRLDTLLQEAACRRALDWLSPHPLPLVFDDAQRAYRASQLIFGVTPQFGLEAHTVGFMSYLYRLPLLAARNVRAPLRIDGGDWAPKLTQHKGRLCPYLIFYAEGDPEACMDLLSEIPHIGLGYSRGQGAVTAMTFERDTQACWRQRSWRDQEMHVGLPYTPLADHLRLTPWGSDEPVYRPPRILREVLA</sequence>
<reference evidence="1 2" key="1">
    <citation type="submission" date="2023-04" db="EMBL/GenBank/DDBJ databases">
        <title>A long-awaited taxogenomic arrangement of the family Halomonadaceae.</title>
        <authorList>
            <person name="De La Haba R."/>
            <person name="Chuvochina M."/>
            <person name="Wittouck S."/>
            <person name="Arahal D.R."/>
            <person name="Sanchez-Porro C."/>
            <person name="Hugenholtz P."/>
            <person name="Ventosa A."/>
        </authorList>
    </citation>
    <scope>NUCLEOTIDE SEQUENCE [LARGE SCALE GENOMIC DNA]</scope>
    <source>
        <strain evidence="1 2">DSM 21020</strain>
    </source>
</reference>
<dbReference type="EMBL" id="JARWAN010000016">
    <property type="protein sequence ID" value="MDR5899479.1"/>
    <property type="molecule type" value="Genomic_DNA"/>
</dbReference>
<dbReference type="RefSeq" id="WP_309656363.1">
    <property type="nucleotide sequence ID" value="NZ_JARWAN010000016.1"/>
</dbReference>
<gene>
    <name evidence="1" type="ORF">QC823_10810</name>
</gene>
<comment type="caution">
    <text evidence="1">The sequence shown here is derived from an EMBL/GenBank/DDBJ whole genome shotgun (WGS) entry which is preliminary data.</text>
</comment>
<proteinExistence type="predicted"/>
<protein>
    <submittedName>
        <fullName evidence="1">Uncharacterized protein</fullName>
    </submittedName>
</protein>
<dbReference type="Proteomes" id="UP001254564">
    <property type="component" value="Unassembled WGS sequence"/>
</dbReference>
<keyword evidence="2" id="KW-1185">Reference proteome</keyword>
<organism evidence="1 2">
    <name type="scientific">Vreelandella vilamensis</name>
    <dbReference type="NCBI Taxonomy" id="531309"/>
    <lineage>
        <taxon>Bacteria</taxon>
        <taxon>Pseudomonadati</taxon>
        <taxon>Pseudomonadota</taxon>
        <taxon>Gammaproteobacteria</taxon>
        <taxon>Oceanospirillales</taxon>
        <taxon>Halomonadaceae</taxon>
        <taxon>Vreelandella</taxon>
    </lineage>
</organism>